<evidence type="ECO:0000313" key="7">
    <source>
        <dbReference type="Proteomes" id="UP000193218"/>
    </source>
</evidence>
<feature type="domain" description="K Homology" evidence="5">
    <location>
        <begin position="1240"/>
        <end position="1305"/>
    </location>
</feature>
<dbReference type="FunCoup" id="A0A1Y1UR71">
    <property type="interactions" value="207"/>
</dbReference>
<feature type="compositionally biased region" description="Basic and acidic residues" evidence="4">
    <location>
        <begin position="219"/>
        <end position="238"/>
    </location>
</feature>
<protein>
    <recommendedName>
        <fullName evidence="5">K Homology domain-containing protein</fullName>
    </recommendedName>
</protein>
<reference evidence="6 7" key="1">
    <citation type="submission" date="2017-03" db="EMBL/GenBank/DDBJ databases">
        <title>Widespread Adenine N6-methylation of Active Genes in Fungi.</title>
        <authorList>
            <consortium name="DOE Joint Genome Institute"/>
            <person name="Mondo S.J."/>
            <person name="Dannebaum R.O."/>
            <person name="Kuo R.C."/>
            <person name="Louie K.B."/>
            <person name="Bewick A.J."/>
            <person name="Labutti K."/>
            <person name="Haridas S."/>
            <person name="Kuo A."/>
            <person name="Salamov A."/>
            <person name="Ahrendt S.R."/>
            <person name="Lau R."/>
            <person name="Bowen B.P."/>
            <person name="Lipzen A."/>
            <person name="Sullivan W."/>
            <person name="Andreopoulos W.B."/>
            <person name="Clum A."/>
            <person name="Lindquist E."/>
            <person name="Daum C."/>
            <person name="Northen T.R."/>
            <person name="Ramamoorthy G."/>
            <person name="Schmitz R.J."/>
            <person name="Gryganskyi A."/>
            <person name="Culley D."/>
            <person name="Magnuson J."/>
            <person name="James T.Y."/>
            <person name="O'Malley M.A."/>
            <person name="Stajich J.E."/>
            <person name="Spatafora J.W."/>
            <person name="Visel A."/>
            <person name="Grigoriev I.V."/>
        </authorList>
    </citation>
    <scope>NUCLEOTIDE SEQUENCE [LARGE SCALE GENOMIC DNA]</scope>
    <source>
        <strain evidence="6 7">NRRL Y-17943</strain>
    </source>
</reference>
<feature type="compositionally biased region" description="Polar residues" evidence="4">
    <location>
        <begin position="66"/>
        <end position="79"/>
    </location>
</feature>
<dbReference type="GeneID" id="33561087"/>
<keyword evidence="1" id="KW-0677">Repeat</keyword>
<dbReference type="InParanoid" id="A0A1Y1UR71"/>
<feature type="domain" description="K Homology" evidence="5">
    <location>
        <begin position="935"/>
        <end position="1013"/>
    </location>
</feature>
<accession>A0A1Y1UR71</accession>
<feature type="domain" description="K Homology" evidence="5">
    <location>
        <begin position="285"/>
        <end position="374"/>
    </location>
</feature>
<feature type="domain" description="K Homology" evidence="5">
    <location>
        <begin position="379"/>
        <end position="444"/>
    </location>
</feature>
<feature type="compositionally biased region" description="Low complexity" evidence="4">
    <location>
        <begin position="32"/>
        <end position="58"/>
    </location>
</feature>
<dbReference type="CDD" id="cd22408">
    <property type="entry name" value="KH-I_Vigilin_rpt4"/>
    <property type="match status" value="1"/>
</dbReference>
<dbReference type="CDD" id="cd22407">
    <property type="entry name" value="KH-I_Vigilin_rpt3"/>
    <property type="match status" value="1"/>
</dbReference>
<dbReference type="EMBL" id="NBSH01000001">
    <property type="protein sequence ID" value="ORX40578.1"/>
    <property type="molecule type" value="Genomic_DNA"/>
</dbReference>
<keyword evidence="7" id="KW-1185">Reference proteome</keyword>
<dbReference type="PROSITE" id="PS50084">
    <property type="entry name" value="KH_TYPE_1"/>
    <property type="match status" value="9"/>
</dbReference>
<dbReference type="PANTHER" id="PTHR10627:SF31">
    <property type="entry name" value="DODECA-SATELLITE-BINDING PROTEIN 1, ISOFORM A"/>
    <property type="match status" value="1"/>
</dbReference>
<organism evidence="6 7">
    <name type="scientific">Kockovaella imperatae</name>
    <dbReference type="NCBI Taxonomy" id="4999"/>
    <lineage>
        <taxon>Eukaryota</taxon>
        <taxon>Fungi</taxon>
        <taxon>Dikarya</taxon>
        <taxon>Basidiomycota</taxon>
        <taxon>Agaricomycotina</taxon>
        <taxon>Tremellomycetes</taxon>
        <taxon>Tremellales</taxon>
        <taxon>Cuniculitremaceae</taxon>
        <taxon>Kockovaella</taxon>
    </lineage>
</organism>
<dbReference type="InterPro" id="IPR004087">
    <property type="entry name" value="KH_dom"/>
</dbReference>
<dbReference type="RefSeq" id="XP_021874257.1">
    <property type="nucleotide sequence ID" value="XM_022019278.1"/>
</dbReference>
<feature type="region of interest" description="Disordered" evidence="4">
    <location>
        <begin position="218"/>
        <end position="255"/>
    </location>
</feature>
<evidence type="ECO:0000256" key="2">
    <source>
        <dbReference type="PROSITE-ProRule" id="PRU00117"/>
    </source>
</evidence>
<dbReference type="OrthoDB" id="10027144at2759"/>
<dbReference type="GO" id="GO:0003729">
    <property type="term" value="F:mRNA binding"/>
    <property type="evidence" value="ECO:0007669"/>
    <property type="project" value="TreeGrafter"/>
</dbReference>
<keyword evidence="2" id="KW-0694">RNA-binding</keyword>
<feature type="domain" description="K Homology" evidence="5">
    <location>
        <begin position="861"/>
        <end position="931"/>
    </location>
</feature>
<dbReference type="InterPro" id="IPR036612">
    <property type="entry name" value="KH_dom_type_1_sf"/>
</dbReference>
<dbReference type="InterPro" id="IPR054548">
    <property type="entry name" value="SCP160-like_KH"/>
</dbReference>
<feature type="domain" description="K Homology" evidence="5">
    <location>
        <begin position="707"/>
        <end position="778"/>
    </location>
</feature>
<dbReference type="Pfam" id="PF22952">
    <property type="entry name" value="KH_11"/>
    <property type="match status" value="1"/>
</dbReference>
<dbReference type="SUPFAM" id="SSF54791">
    <property type="entry name" value="Eukaryotic type KH-domain (KH-domain type I)"/>
    <property type="match status" value="11"/>
</dbReference>
<feature type="coiled-coil region" evidence="3">
    <location>
        <begin position="359"/>
        <end position="386"/>
    </location>
</feature>
<name>A0A1Y1UR71_9TREE</name>
<feature type="domain" description="K Homology" evidence="5">
    <location>
        <begin position="1017"/>
        <end position="1102"/>
    </location>
</feature>
<gene>
    <name evidence="6" type="ORF">BD324DRAFT_9230</name>
</gene>
<proteinExistence type="predicted"/>
<feature type="domain" description="K Homology" evidence="5">
    <location>
        <begin position="782"/>
        <end position="856"/>
    </location>
</feature>
<dbReference type="CDD" id="cd00105">
    <property type="entry name" value="KH-I"/>
    <property type="match status" value="1"/>
</dbReference>
<evidence type="ECO:0000256" key="4">
    <source>
        <dbReference type="SAM" id="MobiDB-lite"/>
    </source>
</evidence>
<evidence type="ECO:0000259" key="5">
    <source>
        <dbReference type="SMART" id="SM00322"/>
    </source>
</evidence>
<feature type="region of interest" description="Disordered" evidence="4">
    <location>
        <begin position="1097"/>
        <end position="1118"/>
    </location>
</feature>
<dbReference type="Gene3D" id="3.30.1370.10">
    <property type="entry name" value="K Homology domain, type 1"/>
    <property type="match status" value="9"/>
</dbReference>
<evidence type="ECO:0000256" key="3">
    <source>
        <dbReference type="SAM" id="Coils"/>
    </source>
</evidence>
<evidence type="ECO:0000313" key="6">
    <source>
        <dbReference type="EMBL" id="ORX40578.1"/>
    </source>
</evidence>
<dbReference type="STRING" id="4999.A0A1Y1UR71"/>
<dbReference type="GO" id="GO:0005737">
    <property type="term" value="C:cytoplasm"/>
    <property type="evidence" value="ECO:0007669"/>
    <property type="project" value="TreeGrafter"/>
</dbReference>
<feature type="region of interest" description="Disordered" evidence="4">
    <location>
        <begin position="1051"/>
        <end position="1076"/>
    </location>
</feature>
<feature type="domain" description="K Homology" evidence="5">
    <location>
        <begin position="183"/>
        <end position="280"/>
    </location>
</feature>
<dbReference type="Pfam" id="PF00013">
    <property type="entry name" value="KH_1"/>
    <property type="match status" value="7"/>
</dbReference>
<feature type="compositionally biased region" description="Acidic residues" evidence="4">
    <location>
        <begin position="239"/>
        <end position="255"/>
    </location>
</feature>
<sequence>MALSAAELQKRHGLEGAPDPFPSLGGGGSGGSSAPSQSSASKVNGTSSSSSNTVDTSSQDAFPSLGASSAAPTTLSKPASSMWAAKPSAVKAGKSKPVAPGGLGRSGAPTVGSHPVSDSFSMPANEIDTKALGEVLKKVTEQTGAIVESSTQMRTGLKTFLIKAADQKRLAYARKLIERGLSKNVTIKVEVPITTLGTIIGPKGATLKSITDSTGCKIDIPRRDTLPSYDPKERRDAGPDGDEDEEDQDDEDDEPLVEISVSGPSVACQDAKSKLVALIAGKTSQSSSSIKTIPSSFYPFIAGPKGAKARQLEEELGQGKVKVHIPPPAVWKALERQGDEEGGAATSDRDLSIKVKGDKERVKAVVAEIQRQFDELNNSLRDIKLSIPKRQHRFLVGSAADDILSQTGCIVELPPVEDPSDLCRILGAQANLVPALTLVMDKANAVAVETVDVVSIHRQGVSDPLAHAQKVLRYLQKSSKLRSIADAHSGVKVFPPFASVVASSGNVVIEIVGEDKDAVAAARESIVSTVRGIPPAAITTLEIDPLVHPVLIGKKGTKISSFESTHGVATVFPPVADDSSEVLLVFAGSLDSLPSDKKARDAKLKEHLTKARSALDDLGKDAADLKTETLTVDKKWHRFIIGQGGTVLNALIGEDGLVAVKVGSKSGSTSTSEDDIVTVRGPSNEVDRVVSQIKQIVEDAKNDDIINGYTVEFPVDKKHVPHLVGSAGASINRLRDTLGVRVNFDDDADKKKPKATCKIVGRKEAVEEARRRLEAQIEKLADETTETLNIKRAIQPALIGAGGKYAIRLEEKYGVKLSFPRDNKDGTAPTKPDEVTIRGGRKGVAAAKAELLEAAAFESESRQSLEFTVPSKSVAQIVGKSGATINAIKDETGTMIDIDKSEAEGKTTTITVKGDKKGIAAAKAAILAVVDQVKDVVTVTMTIDPKFHRSLIGQGGQKLRDLVASVGGPTEGYNQAGLITFPKQGDEATDQVRLRGDSKLVNAIKAELEKQVKVLKETIVVGVVVPSSHHATKIGRGGSALQDLQRKTGTTIHFPGSRQYSSVGEPENASELGDAPSTDIVKVIGRKEDCAKAAEQLQTVTERPQRKDAGASSDLPSRTMSIPSKYYHAIAGDQSLLRNVRSAGGSLAMPQGAPVKPTIPRPAASNGSTSLAAKAARIDLDAGDAAAGDDLVEEGDWEVIENYQNAPEGELEWTIRAREENLDKVQKVLEDALEHAKNATHIGLWTGLPRSAFPRIIGSKGATISRLRAETGADIQVGKDDDLITITGDEQSVLQAKDAISAIVSRPAKY</sequence>
<dbReference type="SMART" id="SM00322">
    <property type="entry name" value="KH"/>
    <property type="match status" value="11"/>
</dbReference>
<evidence type="ECO:0000256" key="1">
    <source>
        <dbReference type="ARBA" id="ARBA00022737"/>
    </source>
</evidence>
<feature type="region of interest" description="Disordered" evidence="4">
    <location>
        <begin position="1"/>
        <end position="122"/>
    </location>
</feature>
<dbReference type="InterPro" id="IPR004088">
    <property type="entry name" value="KH_dom_type_1"/>
</dbReference>
<keyword evidence="3" id="KW-0175">Coiled coil</keyword>
<comment type="caution">
    <text evidence="6">The sequence shown here is derived from an EMBL/GenBank/DDBJ whole genome shotgun (WGS) entry which is preliminary data.</text>
</comment>
<dbReference type="Proteomes" id="UP000193218">
    <property type="component" value="Unassembled WGS sequence"/>
</dbReference>
<dbReference type="PANTHER" id="PTHR10627">
    <property type="entry name" value="SCP160"/>
    <property type="match status" value="1"/>
</dbReference>
<feature type="domain" description="K Homology" evidence="5">
    <location>
        <begin position="535"/>
        <end position="605"/>
    </location>
</feature>
<feature type="domain" description="K Homology" evidence="5">
    <location>
        <begin position="624"/>
        <end position="698"/>
    </location>
</feature>